<feature type="compositionally biased region" description="Basic and acidic residues" evidence="1">
    <location>
        <begin position="242"/>
        <end position="252"/>
    </location>
</feature>
<protein>
    <submittedName>
        <fullName evidence="2">Uncharacterized protein</fullName>
    </submittedName>
</protein>
<proteinExistence type="predicted"/>
<evidence type="ECO:0000313" key="2">
    <source>
        <dbReference type="EMBL" id="KAG7725537.1"/>
    </source>
</evidence>
<accession>A0AAN6D3I8</accession>
<feature type="compositionally biased region" description="Basic and acidic residues" evidence="1">
    <location>
        <begin position="125"/>
        <end position="138"/>
    </location>
</feature>
<feature type="region of interest" description="Disordered" evidence="1">
    <location>
        <begin position="98"/>
        <end position="254"/>
    </location>
</feature>
<organism evidence="2 3">
    <name type="scientific">Ogataea haglerorum</name>
    <dbReference type="NCBI Taxonomy" id="1937702"/>
    <lineage>
        <taxon>Eukaryota</taxon>
        <taxon>Fungi</taxon>
        <taxon>Dikarya</taxon>
        <taxon>Ascomycota</taxon>
        <taxon>Saccharomycotina</taxon>
        <taxon>Pichiomycetes</taxon>
        <taxon>Pichiales</taxon>
        <taxon>Pichiaceae</taxon>
        <taxon>Ogataea</taxon>
    </lineage>
</organism>
<dbReference type="AlphaFoldDB" id="A0AAN6D3I8"/>
<gene>
    <name evidence="2" type="ORF">KL933_004103</name>
</gene>
<feature type="compositionally biased region" description="Polar residues" evidence="1">
    <location>
        <begin position="174"/>
        <end position="187"/>
    </location>
</feature>
<feature type="compositionally biased region" description="Basic and acidic residues" evidence="1">
    <location>
        <begin position="213"/>
        <end position="231"/>
    </location>
</feature>
<reference evidence="2" key="1">
    <citation type="journal article" date="2021" name="G3 (Bethesda)">
        <title>Genomic diversity, chromosomal rearrangements, and interspecies hybridization in the ogataea polymorpha species complex.</title>
        <authorList>
            <person name="Hanson S.J."/>
            <person name="Cinneide E.O."/>
            <person name="Salzberg L.I."/>
            <person name="Wolfe K.H."/>
            <person name="McGowan J."/>
            <person name="Fitzpatrick D.A."/>
            <person name="Matlin K."/>
        </authorList>
    </citation>
    <scope>NUCLEOTIDE SEQUENCE</scope>
    <source>
        <strain evidence="2">83-405-1</strain>
    </source>
</reference>
<feature type="region of interest" description="Disordered" evidence="1">
    <location>
        <begin position="38"/>
        <end position="83"/>
    </location>
</feature>
<feature type="compositionally biased region" description="Basic and acidic residues" evidence="1">
    <location>
        <begin position="50"/>
        <end position="83"/>
    </location>
</feature>
<evidence type="ECO:0000313" key="3">
    <source>
        <dbReference type="Proteomes" id="UP000738402"/>
    </source>
</evidence>
<evidence type="ECO:0000256" key="1">
    <source>
        <dbReference type="SAM" id="MobiDB-lite"/>
    </source>
</evidence>
<dbReference type="Proteomes" id="UP000738402">
    <property type="component" value="Unassembled WGS sequence"/>
</dbReference>
<comment type="caution">
    <text evidence="2">The sequence shown here is derived from an EMBL/GenBank/DDBJ whole genome shotgun (WGS) entry which is preliminary data.</text>
</comment>
<feature type="compositionally biased region" description="Basic residues" evidence="1">
    <location>
        <begin position="232"/>
        <end position="241"/>
    </location>
</feature>
<name>A0AAN6D3I8_9ASCO</name>
<dbReference type="EMBL" id="JAHLUH010000012">
    <property type="protein sequence ID" value="KAG7725537.1"/>
    <property type="molecule type" value="Genomic_DNA"/>
</dbReference>
<feature type="compositionally biased region" description="Basic and acidic residues" evidence="1">
    <location>
        <begin position="98"/>
        <end position="115"/>
    </location>
</feature>
<sequence length="521" mass="58787">MYRATFGSLFSREAAEQLAVAVGRLVVLEHGRVQHRVENGAEAVEQEAGEEQRRRRGADHQKSADNVHEDGEQQGKPVSRVDHGGLLAEVVGELPGEHRVEHEQDGRPAQHREPETETEVSGRPLELKLAVDRPDDACPHGGRKHEDFDDDEFHDRPARGPVDVAARVAPGDPQQLQRRANSKSRLGSTDGRHSSARPAPQFPRARFRQKQNHQHESGRMHQHGQHVELERRQRHKRPRHRAQSEPDVEKGHEHRHVRRALRFLHNVDQIAVGEPHGNGHRAGQRAQEMHRQIPRRREPCLVCPENQSFQTPGHHVDEDVVHEQRLAPVHVAEVAHLDAHEHRAHAANQVLPPLDARAELLACGRAAADHPVRMLAVVVAAHAVERERELLALLEAQHERRDEYHHADHGHRRPLVPHQPAVVAQVLQHEVHVGLFEVVVAVAGCTRAPRGRAVLSLVSRNRLLQHVVLEIRIEQRVVERHPGAERAVRVGAAVSRHVLPFWRAEQSVCLLVHSNSGLEMR</sequence>